<gene>
    <name evidence="3" type="ORF">OTI717_LOCUS27619</name>
    <name evidence="2" type="ORF">RFH988_LOCUS13731</name>
</gene>
<feature type="transmembrane region" description="Helical" evidence="1">
    <location>
        <begin position="82"/>
        <end position="101"/>
    </location>
</feature>
<evidence type="ECO:0000313" key="2">
    <source>
        <dbReference type="EMBL" id="CAF0992450.1"/>
    </source>
</evidence>
<evidence type="ECO:0000313" key="3">
    <source>
        <dbReference type="EMBL" id="CAF3974618.1"/>
    </source>
</evidence>
<sequence>MNNESDPSPPDYHQIPFSNMPVIDTEVTQIDPKDMSLPRKTAAERVAEQFAAINMRAATAVAINPSNIEIAQDLRDRLNHQLCLRSGFCLLVMVVFIIVSIK</sequence>
<dbReference type="Proteomes" id="UP000663823">
    <property type="component" value="Unassembled WGS sequence"/>
</dbReference>
<keyword evidence="1" id="KW-0472">Membrane</keyword>
<accession>A0A814GAK9</accession>
<keyword evidence="1" id="KW-1133">Transmembrane helix</keyword>
<protein>
    <submittedName>
        <fullName evidence="2">Uncharacterized protein</fullName>
    </submittedName>
</protein>
<evidence type="ECO:0000313" key="4">
    <source>
        <dbReference type="Proteomes" id="UP000663882"/>
    </source>
</evidence>
<dbReference type="EMBL" id="CAJOAX010006241">
    <property type="protein sequence ID" value="CAF3974618.1"/>
    <property type="molecule type" value="Genomic_DNA"/>
</dbReference>
<reference evidence="2" key="1">
    <citation type="submission" date="2021-02" db="EMBL/GenBank/DDBJ databases">
        <authorList>
            <person name="Nowell W R."/>
        </authorList>
    </citation>
    <scope>NUCLEOTIDE SEQUENCE</scope>
</reference>
<keyword evidence="1" id="KW-0812">Transmembrane</keyword>
<name>A0A814GAK9_9BILA</name>
<evidence type="ECO:0000256" key="1">
    <source>
        <dbReference type="SAM" id="Phobius"/>
    </source>
</evidence>
<dbReference type="AlphaFoldDB" id="A0A814GAK9"/>
<dbReference type="EMBL" id="CAJNOO010000613">
    <property type="protein sequence ID" value="CAF0992450.1"/>
    <property type="molecule type" value="Genomic_DNA"/>
</dbReference>
<organism evidence="2 4">
    <name type="scientific">Rotaria sordida</name>
    <dbReference type="NCBI Taxonomy" id="392033"/>
    <lineage>
        <taxon>Eukaryota</taxon>
        <taxon>Metazoa</taxon>
        <taxon>Spiralia</taxon>
        <taxon>Gnathifera</taxon>
        <taxon>Rotifera</taxon>
        <taxon>Eurotatoria</taxon>
        <taxon>Bdelloidea</taxon>
        <taxon>Philodinida</taxon>
        <taxon>Philodinidae</taxon>
        <taxon>Rotaria</taxon>
    </lineage>
</organism>
<proteinExistence type="predicted"/>
<comment type="caution">
    <text evidence="2">The sequence shown here is derived from an EMBL/GenBank/DDBJ whole genome shotgun (WGS) entry which is preliminary data.</text>
</comment>
<dbReference type="Proteomes" id="UP000663882">
    <property type="component" value="Unassembled WGS sequence"/>
</dbReference>